<dbReference type="GO" id="GO:0005737">
    <property type="term" value="C:cytoplasm"/>
    <property type="evidence" value="ECO:0007669"/>
    <property type="project" value="TreeGrafter"/>
</dbReference>
<dbReference type="InterPro" id="IPR030381">
    <property type="entry name" value="G_DYNAMIN_dom"/>
</dbReference>
<dbReference type="Pfam" id="PF00350">
    <property type="entry name" value="Dynamin_N"/>
    <property type="match status" value="1"/>
</dbReference>
<comment type="caution">
    <text evidence="4">The sequence shown here is derived from an EMBL/GenBank/DDBJ whole genome shotgun (WGS) entry which is preliminary data.</text>
</comment>
<protein>
    <submittedName>
        <fullName evidence="4">Dynamin-3</fullName>
    </submittedName>
</protein>
<dbReference type="EMBL" id="JWZT01004836">
    <property type="protein sequence ID" value="KII62952.1"/>
    <property type="molecule type" value="Genomic_DNA"/>
</dbReference>
<sequence>MTLTLIDLPGVTKIAMGEQPDDICTKTREMIKKAISNPNCIILAVIPAVTDVYNSEALKLSQEVDPNRLRTIGVVTKVDMMNEVKNCFNVLTNKAYPLARGFVGVVNRSQKDIVQNKDMATAKADETKFFEEHPVYRSLGDRVGSGFLQKTLIEILAVHIKKILPKIKQSIMEQLAVIKTIIDDNPALNLDTDCTDTFPHEFLIL</sequence>
<dbReference type="InterPro" id="IPR001401">
    <property type="entry name" value="Dynamin_GTPase"/>
</dbReference>
<keyword evidence="2" id="KW-0342">GTP-binding</keyword>
<keyword evidence="5" id="KW-1185">Reference proteome</keyword>
<dbReference type="OrthoDB" id="5061070at2759"/>
<feature type="domain" description="Dynamin-type G" evidence="3">
    <location>
        <begin position="1"/>
        <end position="165"/>
    </location>
</feature>
<dbReference type="Pfam" id="PF01031">
    <property type="entry name" value="Dynamin_M"/>
    <property type="match status" value="1"/>
</dbReference>
<dbReference type="CDD" id="cd08771">
    <property type="entry name" value="DLP_1"/>
    <property type="match status" value="1"/>
</dbReference>
<dbReference type="InterPro" id="IPR045063">
    <property type="entry name" value="Dynamin_N"/>
</dbReference>
<gene>
    <name evidence="4" type="ORF">RF11_12157</name>
</gene>
<dbReference type="SMART" id="SM00053">
    <property type="entry name" value="DYNc"/>
    <property type="match status" value="1"/>
</dbReference>
<dbReference type="OMA" id="DVNISHG"/>
<evidence type="ECO:0000259" key="3">
    <source>
        <dbReference type="PROSITE" id="PS51718"/>
    </source>
</evidence>
<dbReference type="GO" id="GO:0008017">
    <property type="term" value="F:microtubule binding"/>
    <property type="evidence" value="ECO:0007669"/>
    <property type="project" value="TreeGrafter"/>
</dbReference>
<dbReference type="GO" id="GO:0003924">
    <property type="term" value="F:GTPase activity"/>
    <property type="evidence" value="ECO:0007669"/>
    <property type="project" value="InterPro"/>
</dbReference>
<evidence type="ECO:0000313" key="5">
    <source>
        <dbReference type="Proteomes" id="UP000031668"/>
    </source>
</evidence>
<evidence type="ECO:0000313" key="4">
    <source>
        <dbReference type="EMBL" id="KII62952.1"/>
    </source>
</evidence>
<organism evidence="4 5">
    <name type="scientific">Thelohanellus kitauei</name>
    <name type="common">Myxosporean</name>
    <dbReference type="NCBI Taxonomy" id="669202"/>
    <lineage>
        <taxon>Eukaryota</taxon>
        <taxon>Metazoa</taxon>
        <taxon>Cnidaria</taxon>
        <taxon>Myxozoa</taxon>
        <taxon>Myxosporea</taxon>
        <taxon>Bivalvulida</taxon>
        <taxon>Platysporina</taxon>
        <taxon>Myxobolidae</taxon>
        <taxon>Thelohanellus</taxon>
    </lineage>
</organism>
<dbReference type="GO" id="GO:0005525">
    <property type="term" value="F:GTP binding"/>
    <property type="evidence" value="ECO:0007669"/>
    <property type="project" value="InterPro"/>
</dbReference>
<evidence type="ECO:0000256" key="2">
    <source>
        <dbReference type="ARBA" id="ARBA00023134"/>
    </source>
</evidence>
<dbReference type="PRINTS" id="PR00195">
    <property type="entry name" value="DYNAMIN"/>
</dbReference>
<dbReference type="InterPro" id="IPR022812">
    <property type="entry name" value="Dynamin"/>
</dbReference>
<dbReference type="Proteomes" id="UP000031668">
    <property type="component" value="Unassembled WGS sequence"/>
</dbReference>
<evidence type="ECO:0000256" key="1">
    <source>
        <dbReference type="ARBA" id="ARBA00022741"/>
    </source>
</evidence>
<dbReference type="Gene3D" id="3.40.50.300">
    <property type="entry name" value="P-loop containing nucleotide triphosphate hydrolases"/>
    <property type="match status" value="1"/>
</dbReference>
<dbReference type="InterPro" id="IPR027417">
    <property type="entry name" value="P-loop_NTPase"/>
</dbReference>
<reference evidence="4 5" key="1">
    <citation type="journal article" date="2014" name="Genome Biol. Evol.">
        <title>The genome of the myxosporean Thelohanellus kitauei shows adaptations to nutrient acquisition within its fish host.</title>
        <authorList>
            <person name="Yang Y."/>
            <person name="Xiong J."/>
            <person name="Zhou Z."/>
            <person name="Huo F."/>
            <person name="Miao W."/>
            <person name="Ran C."/>
            <person name="Liu Y."/>
            <person name="Zhang J."/>
            <person name="Feng J."/>
            <person name="Wang M."/>
            <person name="Wang M."/>
            <person name="Wang L."/>
            <person name="Yao B."/>
        </authorList>
    </citation>
    <scope>NUCLEOTIDE SEQUENCE [LARGE SCALE GENOMIC DNA]</scope>
    <source>
        <strain evidence="4">Wuqing</strain>
    </source>
</reference>
<dbReference type="GO" id="GO:0005874">
    <property type="term" value="C:microtubule"/>
    <property type="evidence" value="ECO:0007669"/>
    <property type="project" value="TreeGrafter"/>
</dbReference>
<dbReference type="InterPro" id="IPR000375">
    <property type="entry name" value="Dynamin_stalk"/>
</dbReference>
<dbReference type="PROSITE" id="PS51718">
    <property type="entry name" value="G_DYNAMIN_2"/>
    <property type="match status" value="1"/>
</dbReference>
<dbReference type="SUPFAM" id="SSF52540">
    <property type="entry name" value="P-loop containing nucleoside triphosphate hydrolases"/>
    <property type="match status" value="1"/>
</dbReference>
<dbReference type="PANTHER" id="PTHR11566">
    <property type="entry name" value="DYNAMIN"/>
    <property type="match status" value="1"/>
</dbReference>
<name>A0A0C2J1G6_THEKT</name>
<keyword evidence="1" id="KW-0547">Nucleotide-binding</keyword>
<dbReference type="AlphaFoldDB" id="A0A0C2J1G6"/>
<proteinExistence type="predicted"/>
<accession>A0A0C2J1G6</accession>
<dbReference type="GO" id="GO:0016020">
    <property type="term" value="C:membrane"/>
    <property type="evidence" value="ECO:0007669"/>
    <property type="project" value="TreeGrafter"/>
</dbReference>